<dbReference type="EMBL" id="OX597815">
    <property type="protein sequence ID" value="CAI9718642.1"/>
    <property type="molecule type" value="Genomic_DNA"/>
</dbReference>
<evidence type="ECO:0000313" key="2">
    <source>
        <dbReference type="Proteomes" id="UP001162480"/>
    </source>
</evidence>
<gene>
    <name evidence="1" type="ORF">OCTVUL_1B012544</name>
</gene>
<keyword evidence="2" id="KW-1185">Reference proteome</keyword>
<proteinExistence type="predicted"/>
<dbReference type="Proteomes" id="UP001162480">
    <property type="component" value="Chromosome 2"/>
</dbReference>
<sequence>MLWVFRVMKELGYPAGRVITMLAILFIRKTWTMALPSVTQEATSRPWNQPCTPYANTDSAIDLNIDPEDAPSILKRLKYKTKETFYHVTYLEKAMALRFNDAEIVSYLEMKTLPGFPEIPSSQNNTQNKSASYSEAFVALSKVAVFLEQMYSDEDNSDMKYELDDLQSENFSQLCELQMWLRSTGVNEMFETPRSVMSHKLRHAGNTFKRYERDFVVISRYGKLLRRYQHYYN</sequence>
<organism evidence="1 2">
    <name type="scientific">Octopus vulgaris</name>
    <name type="common">Common octopus</name>
    <dbReference type="NCBI Taxonomy" id="6645"/>
    <lineage>
        <taxon>Eukaryota</taxon>
        <taxon>Metazoa</taxon>
        <taxon>Spiralia</taxon>
        <taxon>Lophotrochozoa</taxon>
        <taxon>Mollusca</taxon>
        <taxon>Cephalopoda</taxon>
        <taxon>Coleoidea</taxon>
        <taxon>Octopodiformes</taxon>
        <taxon>Octopoda</taxon>
        <taxon>Incirrata</taxon>
        <taxon>Octopodidae</taxon>
        <taxon>Octopus</taxon>
    </lineage>
</organism>
<reference evidence="1" key="1">
    <citation type="submission" date="2023-08" db="EMBL/GenBank/DDBJ databases">
        <authorList>
            <person name="Alioto T."/>
            <person name="Alioto T."/>
            <person name="Gomez Garrido J."/>
        </authorList>
    </citation>
    <scope>NUCLEOTIDE SEQUENCE</scope>
</reference>
<protein>
    <submittedName>
        <fullName evidence="1">Uncharacterized protein</fullName>
    </submittedName>
</protein>
<name>A0AA36EZB2_OCTVU</name>
<accession>A0AA36EZB2</accession>
<dbReference type="AlphaFoldDB" id="A0AA36EZB2"/>
<evidence type="ECO:0000313" key="1">
    <source>
        <dbReference type="EMBL" id="CAI9718642.1"/>
    </source>
</evidence>